<organism evidence="3 4">
    <name type="scientific">Symbiodinium natans</name>
    <dbReference type="NCBI Taxonomy" id="878477"/>
    <lineage>
        <taxon>Eukaryota</taxon>
        <taxon>Sar</taxon>
        <taxon>Alveolata</taxon>
        <taxon>Dinophyceae</taxon>
        <taxon>Suessiales</taxon>
        <taxon>Symbiodiniaceae</taxon>
        <taxon>Symbiodinium</taxon>
    </lineage>
</organism>
<keyword evidence="4" id="KW-1185">Reference proteome</keyword>
<feature type="region of interest" description="Disordered" evidence="2">
    <location>
        <begin position="1092"/>
        <end position="1119"/>
    </location>
</feature>
<feature type="region of interest" description="Disordered" evidence="2">
    <location>
        <begin position="803"/>
        <end position="853"/>
    </location>
</feature>
<name>A0A812GXL3_9DINO</name>
<reference evidence="3" key="1">
    <citation type="submission" date="2021-02" db="EMBL/GenBank/DDBJ databases">
        <authorList>
            <person name="Dougan E. K."/>
            <person name="Rhodes N."/>
            <person name="Thang M."/>
            <person name="Chan C."/>
        </authorList>
    </citation>
    <scope>NUCLEOTIDE SEQUENCE</scope>
</reference>
<evidence type="ECO:0000313" key="3">
    <source>
        <dbReference type="EMBL" id="CAE6929266.1"/>
    </source>
</evidence>
<feature type="region of interest" description="Disordered" evidence="2">
    <location>
        <begin position="723"/>
        <end position="756"/>
    </location>
</feature>
<dbReference type="Proteomes" id="UP000604046">
    <property type="component" value="Unassembled WGS sequence"/>
</dbReference>
<sequence>MKAPSPSPRQYVAGRRMMKIKEAMDSYVVKIAEGAAELYVPKVDDMETWAAVEEARKLARPMVTAVPAEKDKQVFHERPRSKVKISTPLDSDAEEEESLSTPDSSEGSDSSEPAAAGWEKKQDEEAMEQWTLETAAESFQELLNSFKFDQRVDTLEELQKGFSRRVESNEKLNTEMDALEVLLRQDWVQLEQEVADSRVFLEQHELQMFQALQRYFRCLDKYVSAPGSRQKALQELRESIRSTGGQLSSLGQPSDVLEVVQSMVDEIKHLRHVLDLESNRHDAYDHALKKMSLAALVGDDSVLQDPVTAQVVKEIRRWEIDGGIEEWVAQQTAALGKNEYAARVTRVKAEIEELKRRLERYNNRKQRKRETLPDKAGETADEWQPATFQNVALFDDSVEWKFQRELEEIRKAQKKHEEHLAKFEGLTSLIRYQEPDLDESFNKIMEVTSRATMLRLTRRIGGCPRRTAEEQEVENFMLIRQAAGEEDEREHRDNLKRLQSEKELMQKQADEQEQKQMQVQRAIRHEQRLQDSLQAEIDEAKAMIESLEDNVNLVVARETMRQAEEKENVLLEQSKAREQKEAQLAQASSLLEEAKALTRQLLRQRATDLEAELDILTLRSSAVTLQVLERLQEASNSKEAPRNLGKSPTSQTSSSPTSPTPRSLAFDLRTQTPQRGDKNAQSPSGPSGPSAARSKPDIDVARARRQSISKGAAAMANILGRADETPSHSNSMRGGDMPAFDNSPVHSSPSIQTSRSGRRISTLNAFGMAARRASATSGDTELGRRLFGQRASLLAVGGFMNPMKASDTSHPTFPTSNSEWAEDSPESSKDSPKQSTSWRGDSSQPLETVQRKERRRMTMFNSLSAAAKAQAKDAKGRAGGDAELELGVSNSFRASPSGEDLDPPLESSQSLRTSKSGRRSSALNTFAMAARRASATSGDTELGRRLSGQRASLLAVSGFMKASDSKSKPDWGAEDSPESSKDSPMRSKSLKGDSSQLGQPLEIVQRKERRRMTMFHALSAAAKAQAKARSGGDAELDLGVSNSFRASPSGEDLDPPLESSQSLRTSKSGRRSSALETFGKRASLLAVDSFMKARAHRSPSPAEIPEVPRSSRSLREALG</sequence>
<evidence type="ECO:0000256" key="1">
    <source>
        <dbReference type="SAM" id="Coils"/>
    </source>
</evidence>
<feature type="compositionally biased region" description="Low complexity" evidence="2">
    <location>
        <begin position="102"/>
        <end position="117"/>
    </location>
</feature>
<feature type="region of interest" description="Disordered" evidence="2">
    <location>
        <begin position="871"/>
        <end position="924"/>
    </location>
</feature>
<dbReference type="AlphaFoldDB" id="A0A812GXL3"/>
<accession>A0A812GXL3</accession>
<gene>
    <name evidence="3" type="ORF">SNAT2548_LOCUS779</name>
</gene>
<feature type="compositionally biased region" description="Polar residues" evidence="2">
    <location>
        <begin position="906"/>
        <end position="924"/>
    </location>
</feature>
<feature type="region of interest" description="Disordered" evidence="2">
    <location>
        <begin position="633"/>
        <end position="696"/>
    </location>
</feature>
<evidence type="ECO:0000256" key="2">
    <source>
        <dbReference type="SAM" id="MobiDB-lite"/>
    </source>
</evidence>
<feature type="compositionally biased region" description="Basic and acidic residues" evidence="2">
    <location>
        <begin position="68"/>
        <end position="80"/>
    </location>
</feature>
<feature type="compositionally biased region" description="Basic and acidic residues" evidence="2">
    <location>
        <begin position="871"/>
        <end position="880"/>
    </location>
</feature>
<feature type="region of interest" description="Disordered" evidence="2">
    <location>
        <begin position="958"/>
        <end position="1075"/>
    </location>
</feature>
<protein>
    <submittedName>
        <fullName evidence="3">Uncharacterized protein</fullName>
    </submittedName>
</protein>
<feature type="region of interest" description="Disordered" evidence="2">
    <location>
        <begin position="65"/>
        <end position="127"/>
    </location>
</feature>
<keyword evidence="1" id="KW-0175">Coiled coil</keyword>
<dbReference type="OrthoDB" id="428574at2759"/>
<feature type="compositionally biased region" description="Low complexity" evidence="2">
    <location>
        <begin position="647"/>
        <end position="663"/>
    </location>
</feature>
<feature type="coiled-coil region" evidence="1">
    <location>
        <begin position="488"/>
        <end position="619"/>
    </location>
</feature>
<comment type="caution">
    <text evidence="3">The sequence shown here is derived from an EMBL/GenBank/DDBJ whole genome shotgun (WGS) entry which is preliminary data.</text>
</comment>
<feature type="compositionally biased region" description="Polar residues" evidence="2">
    <location>
        <begin position="744"/>
        <end position="756"/>
    </location>
</feature>
<proteinExistence type="predicted"/>
<feature type="compositionally biased region" description="Polar residues" evidence="2">
    <location>
        <begin position="833"/>
        <end position="847"/>
    </location>
</feature>
<feature type="coiled-coil region" evidence="1">
    <location>
        <begin position="337"/>
        <end position="371"/>
    </location>
</feature>
<dbReference type="EMBL" id="CAJNDS010000038">
    <property type="protein sequence ID" value="CAE6929266.1"/>
    <property type="molecule type" value="Genomic_DNA"/>
</dbReference>
<feature type="compositionally biased region" description="Polar residues" evidence="2">
    <location>
        <begin position="806"/>
        <end position="819"/>
    </location>
</feature>
<evidence type="ECO:0000313" key="4">
    <source>
        <dbReference type="Proteomes" id="UP000604046"/>
    </source>
</evidence>